<dbReference type="InterPro" id="IPR036439">
    <property type="entry name" value="Dockerin_dom_sf"/>
</dbReference>
<dbReference type="GO" id="GO:0000272">
    <property type="term" value="P:polysaccharide catabolic process"/>
    <property type="evidence" value="ECO:0007669"/>
    <property type="project" value="InterPro"/>
</dbReference>
<name>A0A926ITC3_9FIRM</name>
<dbReference type="Gene3D" id="3.50.30.30">
    <property type="match status" value="1"/>
</dbReference>
<dbReference type="PROSITE" id="PS00018">
    <property type="entry name" value="EF_HAND_1"/>
    <property type="match status" value="1"/>
</dbReference>
<keyword evidence="2" id="KW-0964">Secreted</keyword>
<dbReference type="GO" id="GO:0004252">
    <property type="term" value="F:serine-type endopeptidase activity"/>
    <property type="evidence" value="ECO:0007669"/>
    <property type="project" value="UniProtKB-UniRule"/>
</dbReference>
<evidence type="ECO:0000256" key="8">
    <source>
        <dbReference type="PROSITE-ProRule" id="PRU01240"/>
    </source>
</evidence>
<dbReference type="GO" id="GO:0005509">
    <property type="term" value="F:calcium ion binding"/>
    <property type="evidence" value="ECO:0007669"/>
    <property type="project" value="InterPro"/>
</dbReference>
<keyword evidence="4 10" id="KW-0732">Signal</keyword>
<evidence type="ECO:0000256" key="3">
    <source>
        <dbReference type="ARBA" id="ARBA00022670"/>
    </source>
</evidence>
<dbReference type="SUPFAM" id="SSF49373">
    <property type="entry name" value="Invasin/intimin cell-adhesion fragments"/>
    <property type="match status" value="1"/>
</dbReference>
<dbReference type="RefSeq" id="WP_262432331.1">
    <property type="nucleotide sequence ID" value="NZ_JACRTE010000011.1"/>
</dbReference>
<dbReference type="PROSITE" id="PS50222">
    <property type="entry name" value="EF_HAND_2"/>
    <property type="match status" value="1"/>
</dbReference>
<dbReference type="InterPro" id="IPR046450">
    <property type="entry name" value="PA_dom_sf"/>
</dbReference>
<evidence type="ECO:0000256" key="2">
    <source>
        <dbReference type="ARBA" id="ARBA00022525"/>
    </source>
</evidence>
<dbReference type="Pfam" id="PF02368">
    <property type="entry name" value="Big_2"/>
    <property type="match status" value="1"/>
</dbReference>
<sequence>MNNKFFKRTISAFISAFLIISNSAVFAETNDIFVSPSDCISKSDENKDTRIIIELEDSPLLSYSEKINTYSNVSDFLSSKEAKEIEQRLEQNRKSVKKSLVQSGMDFTVKREYSTIMNGLAVEANIADLEAIKQTDGVKEAFAAEFYSLPEPINTYSSGGVSAIGGDIAGDLGFTGKNSAVAILDTGLDLSHPAFSSVNSPKYSKEDIESVINNNKMTIGKLNVSKVYINDKIPYAYDYADVDTNVSGGESHGTHVAGIVGANSGGVVEGVAPDAQLFIMKVFGDSSGGAYDDDILAALDDSVKFGVDAINMSLGSTAGFSESAYKSMREVYNRVKNSGIALYCAAGNEYSSTYENAAGNDLPKATEPDNGVVASPSTYEAALSIASMNNIETTSIYLLANGRKIRYNDPAEKESDRLISLSGTFEYVDCGIGAATDFSGKNLKGKIALIQRAGEENGEVLTFAQKESNAKNVGAIAAIIYDNVDGALINMSTDNKIPCVFITKADGEYLCGQPDKKLSVSEDYVDTFKDNYSGKMSDFSSWGVTSDLKLKPEITAPGGDIYSTLPNGLYGNMSGTSMASPHMSGAAAVMQQYISENRDGINMTAEQRTSLFNALMMSTAVPVQDENGIPYSPRKQGAGLVQLQNAVKSDVFLLNSDNSRPKAEIGYNESGNFSFDFKAVSIGDDTVQYEPTITVLTEDTVSENGVVYMAQKARKLSNNEVSVTIPKKITVTPSGETPVNVKIELTEKGKTNLKSQFPNGIYLEGFVTLTPIQNDEVSLSYPFMGFFGDWQALNIFDSDIYDDEPASICETQIGQFRNSDGGGYILGHNYYVDGATEYNANKIAIKGSETGKNVTAAVSLLRNADKLTFSVDDSEGNTVYSESSTKVSKSYHSSEGYYTPMAAKGWAPFDVWNTPLDDGNYVYKITATLGQHEETKAFPIVIDSVPPEVISSRIEGTKWIVTVHDNHFIQGVCATATGNEPITKWIEPDAVSSDATSEITFDLSTSGFKGLTQAKIALIDYAGNTYISDYYSLSAAEVIYPQSVTLDKSALVLTEGESAMLNAEIMPQNASNKTVTWSISDTDVAQISASGKVTAKKTGNAVITAQTVNGIKASCDITVNEKQAETLPIAAAVSVKKNTLTGNIIPFRFQLGNIKKVATVSFTFQKDDALQFESLIGKNGFTPLGIKWNNDNTATIALSYLQNGAGGSLTKNELFDAAEVQFKEILNDMTVGIRLVDVSAAGYDKNGKAVYFTTKITAESANTNVTKKSSCDVNADGVVDLLDITYCQKFYRMGEKSIDWNDFKHCDLDGNGLIDIEDLIIILKVM</sequence>
<dbReference type="InterPro" id="IPR022398">
    <property type="entry name" value="Peptidase_S8_His-AS"/>
</dbReference>
<feature type="active site" description="Charge relay system" evidence="7 8">
    <location>
        <position position="577"/>
    </location>
</feature>
<reference evidence="13" key="1">
    <citation type="submission" date="2020-08" db="EMBL/GenBank/DDBJ databases">
        <title>Genome public.</title>
        <authorList>
            <person name="Liu C."/>
            <person name="Sun Q."/>
        </authorList>
    </citation>
    <scope>NUCLEOTIDE SEQUENCE</scope>
    <source>
        <strain evidence="13">NSJ-50</strain>
    </source>
</reference>
<evidence type="ECO:0000259" key="11">
    <source>
        <dbReference type="PROSITE" id="PS50222"/>
    </source>
</evidence>
<protein>
    <submittedName>
        <fullName evidence="13">S8 family serine peptidase</fullName>
    </submittedName>
</protein>
<dbReference type="PROSITE" id="PS00137">
    <property type="entry name" value="SUBTILASE_HIS"/>
    <property type="match status" value="1"/>
</dbReference>
<dbReference type="InterPro" id="IPR000209">
    <property type="entry name" value="Peptidase_S8/S53_dom"/>
</dbReference>
<dbReference type="InterPro" id="IPR018247">
    <property type="entry name" value="EF_Hand_1_Ca_BS"/>
</dbReference>
<feature type="active site" description="Charge relay system" evidence="7 8">
    <location>
        <position position="185"/>
    </location>
</feature>
<dbReference type="InterPro" id="IPR023827">
    <property type="entry name" value="Peptidase_S8_Asp-AS"/>
</dbReference>
<dbReference type="InterPro" id="IPR003343">
    <property type="entry name" value="Big_2"/>
</dbReference>
<organism evidence="13 14">
    <name type="scientific">Qingrenia yutianensis</name>
    <dbReference type="NCBI Taxonomy" id="2763676"/>
    <lineage>
        <taxon>Bacteria</taxon>
        <taxon>Bacillati</taxon>
        <taxon>Bacillota</taxon>
        <taxon>Clostridia</taxon>
        <taxon>Eubacteriales</taxon>
        <taxon>Oscillospiraceae</taxon>
        <taxon>Qingrenia</taxon>
    </lineage>
</organism>
<dbReference type="CDD" id="cd02133">
    <property type="entry name" value="PA_C5a_like"/>
    <property type="match status" value="1"/>
</dbReference>
<dbReference type="Proteomes" id="UP000647416">
    <property type="component" value="Unassembled WGS sequence"/>
</dbReference>
<dbReference type="InterPro" id="IPR051048">
    <property type="entry name" value="Peptidase_S8/S53_subtilisin"/>
</dbReference>
<dbReference type="Pfam" id="PF06280">
    <property type="entry name" value="fn3_5"/>
    <property type="match status" value="1"/>
</dbReference>
<dbReference type="InterPro" id="IPR023828">
    <property type="entry name" value="Peptidase_S8_Ser-AS"/>
</dbReference>
<dbReference type="Pfam" id="PF02225">
    <property type="entry name" value="PA"/>
    <property type="match status" value="1"/>
</dbReference>
<evidence type="ECO:0000313" key="13">
    <source>
        <dbReference type="EMBL" id="MBC8596956.1"/>
    </source>
</evidence>
<dbReference type="PANTHER" id="PTHR43399:SF4">
    <property type="entry name" value="CELL WALL-ASSOCIATED PROTEASE"/>
    <property type="match status" value="1"/>
</dbReference>
<evidence type="ECO:0000256" key="5">
    <source>
        <dbReference type="ARBA" id="ARBA00022801"/>
    </source>
</evidence>
<dbReference type="InterPro" id="IPR036852">
    <property type="entry name" value="Peptidase_S8/S53_dom_sf"/>
</dbReference>
<dbReference type="InterPro" id="IPR016134">
    <property type="entry name" value="Dockerin_dom"/>
</dbReference>
<dbReference type="PANTHER" id="PTHR43399">
    <property type="entry name" value="SUBTILISIN-RELATED"/>
    <property type="match status" value="1"/>
</dbReference>
<evidence type="ECO:0000256" key="7">
    <source>
        <dbReference type="PIRSR" id="PIRSR615500-1"/>
    </source>
</evidence>
<dbReference type="Gene3D" id="2.60.40.1710">
    <property type="entry name" value="Subtilisin-like superfamily"/>
    <property type="match status" value="1"/>
</dbReference>
<evidence type="ECO:0000256" key="6">
    <source>
        <dbReference type="ARBA" id="ARBA00022825"/>
    </source>
</evidence>
<dbReference type="SMART" id="SM00635">
    <property type="entry name" value="BID_2"/>
    <property type="match status" value="1"/>
</dbReference>
<dbReference type="Gene3D" id="3.40.50.200">
    <property type="entry name" value="Peptidase S8/S53 domain"/>
    <property type="match status" value="1"/>
</dbReference>
<evidence type="ECO:0000256" key="10">
    <source>
        <dbReference type="SAM" id="SignalP"/>
    </source>
</evidence>
<dbReference type="InterPro" id="IPR010435">
    <property type="entry name" value="C5a/SBT2-like_Fn3"/>
</dbReference>
<dbReference type="InterPro" id="IPR003137">
    <property type="entry name" value="PA_domain"/>
</dbReference>
<dbReference type="PROSITE" id="PS00136">
    <property type="entry name" value="SUBTILASE_ASP"/>
    <property type="match status" value="1"/>
</dbReference>
<accession>A0A926ITC3</accession>
<evidence type="ECO:0000256" key="9">
    <source>
        <dbReference type="RuleBase" id="RU003355"/>
    </source>
</evidence>
<dbReference type="PROSITE" id="PS51766">
    <property type="entry name" value="DOCKERIN"/>
    <property type="match status" value="1"/>
</dbReference>
<keyword evidence="14" id="KW-1185">Reference proteome</keyword>
<feature type="domain" description="EF-hand" evidence="11">
    <location>
        <begin position="1303"/>
        <end position="1326"/>
    </location>
</feature>
<dbReference type="Gene3D" id="1.10.1330.10">
    <property type="entry name" value="Dockerin domain"/>
    <property type="match status" value="1"/>
</dbReference>
<dbReference type="PROSITE" id="PS00138">
    <property type="entry name" value="SUBTILASE_SER"/>
    <property type="match status" value="1"/>
</dbReference>
<feature type="domain" description="Dockerin" evidence="12">
    <location>
        <begin position="1266"/>
        <end position="1326"/>
    </location>
</feature>
<dbReference type="GO" id="GO:0016020">
    <property type="term" value="C:membrane"/>
    <property type="evidence" value="ECO:0007669"/>
    <property type="project" value="InterPro"/>
</dbReference>
<dbReference type="GO" id="GO:0006508">
    <property type="term" value="P:proteolysis"/>
    <property type="evidence" value="ECO:0007669"/>
    <property type="project" value="UniProtKB-KW"/>
</dbReference>
<dbReference type="SUPFAM" id="SSF52743">
    <property type="entry name" value="Subtilisin-like"/>
    <property type="match status" value="1"/>
</dbReference>
<keyword evidence="5 8" id="KW-0378">Hydrolase</keyword>
<dbReference type="InterPro" id="IPR008964">
    <property type="entry name" value="Invasin/intimin_cell_adhesion"/>
</dbReference>
<feature type="signal peptide" evidence="10">
    <location>
        <begin position="1"/>
        <end position="27"/>
    </location>
</feature>
<evidence type="ECO:0000256" key="4">
    <source>
        <dbReference type="ARBA" id="ARBA00022729"/>
    </source>
</evidence>
<keyword evidence="3 8" id="KW-0645">Protease</keyword>
<dbReference type="EMBL" id="JACRTE010000011">
    <property type="protein sequence ID" value="MBC8596956.1"/>
    <property type="molecule type" value="Genomic_DNA"/>
</dbReference>
<keyword evidence="6 8" id="KW-0720">Serine protease</keyword>
<dbReference type="PROSITE" id="PS51892">
    <property type="entry name" value="SUBTILASE"/>
    <property type="match status" value="1"/>
</dbReference>
<dbReference type="Gene3D" id="2.60.40.1080">
    <property type="match status" value="1"/>
</dbReference>
<evidence type="ECO:0000256" key="1">
    <source>
        <dbReference type="ARBA" id="ARBA00011073"/>
    </source>
</evidence>
<evidence type="ECO:0000313" key="14">
    <source>
        <dbReference type="Proteomes" id="UP000647416"/>
    </source>
</evidence>
<comment type="caution">
    <text evidence="13">The sequence shown here is derived from an EMBL/GenBank/DDBJ whole genome shotgun (WGS) entry which is preliminary data.</text>
</comment>
<evidence type="ECO:0000259" key="12">
    <source>
        <dbReference type="PROSITE" id="PS51766"/>
    </source>
</evidence>
<dbReference type="SUPFAM" id="SSF63446">
    <property type="entry name" value="Type I dockerin domain"/>
    <property type="match status" value="1"/>
</dbReference>
<dbReference type="SUPFAM" id="SSF52025">
    <property type="entry name" value="PA domain"/>
    <property type="match status" value="1"/>
</dbReference>
<dbReference type="PRINTS" id="PR00723">
    <property type="entry name" value="SUBTILISIN"/>
</dbReference>
<gene>
    <name evidence="13" type="ORF">H8706_08755</name>
</gene>
<comment type="similarity">
    <text evidence="1 8 9">Belongs to the peptidase S8 family.</text>
</comment>
<feature type="chain" id="PRO_5038138876" evidence="10">
    <location>
        <begin position="28"/>
        <end position="1326"/>
    </location>
</feature>
<dbReference type="Pfam" id="PF00082">
    <property type="entry name" value="Peptidase_S8"/>
    <property type="match status" value="1"/>
</dbReference>
<proteinExistence type="inferred from homology"/>
<dbReference type="InterPro" id="IPR002048">
    <property type="entry name" value="EF_hand_dom"/>
</dbReference>
<feature type="active site" description="Charge relay system" evidence="7 8">
    <location>
        <position position="252"/>
    </location>
</feature>
<dbReference type="InterPro" id="IPR015500">
    <property type="entry name" value="Peptidase_S8_subtilisin-rel"/>
</dbReference>